<organism evidence="2">
    <name type="scientific">Cucumis melo</name>
    <name type="common">Muskmelon</name>
    <dbReference type="NCBI Taxonomy" id="3656"/>
    <lineage>
        <taxon>Eukaryota</taxon>
        <taxon>Viridiplantae</taxon>
        <taxon>Streptophyta</taxon>
        <taxon>Embryophyta</taxon>
        <taxon>Tracheophyta</taxon>
        <taxon>Spermatophyta</taxon>
        <taxon>Magnoliopsida</taxon>
        <taxon>eudicotyledons</taxon>
        <taxon>Gunneridae</taxon>
        <taxon>Pentapetalae</taxon>
        <taxon>rosids</taxon>
        <taxon>fabids</taxon>
        <taxon>Cucurbitales</taxon>
        <taxon>Cucurbitaceae</taxon>
        <taxon>Benincaseae</taxon>
        <taxon>Cucumis</taxon>
    </lineage>
</organism>
<feature type="chain" id="PRO_5039937821" evidence="1">
    <location>
        <begin position="29"/>
        <end position="87"/>
    </location>
</feature>
<feature type="signal peptide" evidence="1">
    <location>
        <begin position="1"/>
        <end position="28"/>
    </location>
</feature>
<accession>A0A9I9DLW5</accession>
<dbReference type="Gramene" id="MELO3C020002.2.1">
    <property type="protein sequence ID" value="MELO3C020002.2.1"/>
    <property type="gene ID" value="MELO3C020002.2"/>
</dbReference>
<sequence>MAKLFKKLPIFFFLFTLILLISVSSSSARLLRHQSLSPALPGLKLDIPADPTSATTTEYESLLLGFLPKGGSIPPSGPSKGTNNFNT</sequence>
<proteinExistence type="predicted"/>
<name>A0A9I9DLW5_CUCME</name>
<keyword evidence="1" id="KW-0732">Signal</keyword>
<reference evidence="2" key="1">
    <citation type="submission" date="2023-03" db="UniProtKB">
        <authorList>
            <consortium name="EnsemblPlants"/>
        </authorList>
    </citation>
    <scope>IDENTIFICATION</scope>
</reference>
<evidence type="ECO:0000256" key="1">
    <source>
        <dbReference type="SAM" id="SignalP"/>
    </source>
</evidence>
<protein>
    <submittedName>
        <fullName evidence="2">Uncharacterized protein</fullName>
    </submittedName>
</protein>
<dbReference type="EnsemblPlants" id="MELO3C020002.2.1">
    <property type="protein sequence ID" value="MELO3C020002.2.1"/>
    <property type="gene ID" value="MELO3C020002.2"/>
</dbReference>
<dbReference type="AlphaFoldDB" id="A0A9I9DLW5"/>
<evidence type="ECO:0000313" key="2">
    <source>
        <dbReference type="EnsemblPlants" id="MELO3C020002.2.1"/>
    </source>
</evidence>